<dbReference type="CDD" id="cd06222">
    <property type="entry name" value="RNase_H_like"/>
    <property type="match status" value="1"/>
</dbReference>
<gene>
    <name evidence="2" type="ORF">Gotri_005081</name>
</gene>
<comment type="caution">
    <text evidence="2">The sequence shown here is derived from an EMBL/GenBank/DDBJ whole genome shotgun (WGS) entry which is preliminary data.</text>
</comment>
<dbReference type="InterPro" id="IPR053151">
    <property type="entry name" value="RNase_H-like"/>
</dbReference>
<proteinExistence type="predicted"/>
<name>A0A7J9EWC9_9ROSI</name>
<dbReference type="GO" id="GO:0004523">
    <property type="term" value="F:RNA-DNA hybrid ribonuclease activity"/>
    <property type="evidence" value="ECO:0007669"/>
    <property type="project" value="InterPro"/>
</dbReference>
<reference evidence="2 3" key="1">
    <citation type="journal article" date="2019" name="Genome Biol. Evol.">
        <title>Insights into the evolution of the New World diploid cottons (Gossypium, subgenus Houzingenia) based on genome sequencing.</title>
        <authorList>
            <person name="Grover C.E."/>
            <person name="Arick M.A. 2nd"/>
            <person name="Thrash A."/>
            <person name="Conover J.L."/>
            <person name="Sanders W.S."/>
            <person name="Peterson D.G."/>
            <person name="Frelichowski J.E."/>
            <person name="Scheffler J.A."/>
            <person name="Scheffler B.E."/>
            <person name="Wendel J.F."/>
        </authorList>
    </citation>
    <scope>NUCLEOTIDE SEQUENCE [LARGE SCALE GENOMIC DNA]</scope>
    <source>
        <strain evidence="2">8</strain>
        <tissue evidence="2">Leaf</tissue>
    </source>
</reference>
<organism evidence="2 3">
    <name type="scientific">Gossypium trilobum</name>
    <dbReference type="NCBI Taxonomy" id="34281"/>
    <lineage>
        <taxon>Eukaryota</taxon>
        <taxon>Viridiplantae</taxon>
        <taxon>Streptophyta</taxon>
        <taxon>Embryophyta</taxon>
        <taxon>Tracheophyta</taxon>
        <taxon>Spermatophyta</taxon>
        <taxon>Magnoliopsida</taxon>
        <taxon>eudicotyledons</taxon>
        <taxon>Gunneridae</taxon>
        <taxon>Pentapetalae</taxon>
        <taxon>rosids</taxon>
        <taxon>malvids</taxon>
        <taxon>Malvales</taxon>
        <taxon>Malvaceae</taxon>
        <taxon>Malvoideae</taxon>
        <taxon>Gossypium</taxon>
    </lineage>
</organism>
<dbReference type="EMBL" id="JABEZW010000010">
    <property type="protein sequence ID" value="MBA0777014.1"/>
    <property type="molecule type" value="Genomic_DNA"/>
</dbReference>
<dbReference type="GO" id="GO:0003676">
    <property type="term" value="F:nucleic acid binding"/>
    <property type="evidence" value="ECO:0007669"/>
    <property type="project" value="InterPro"/>
</dbReference>
<dbReference type="InterPro" id="IPR044730">
    <property type="entry name" value="RNase_H-like_dom_plant"/>
</dbReference>
<evidence type="ECO:0000259" key="1">
    <source>
        <dbReference type="Pfam" id="PF13456"/>
    </source>
</evidence>
<dbReference type="Pfam" id="PF13456">
    <property type="entry name" value="RVT_3"/>
    <property type="match status" value="1"/>
</dbReference>
<feature type="domain" description="RNase H type-1" evidence="1">
    <location>
        <begin position="5"/>
        <end position="49"/>
    </location>
</feature>
<evidence type="ECO:0000313" key="3">
    <source>
        <dbReference type="Proteomes" id="UP000593568"/>
    </source>
</evidence>
<dbReference type="AlphaFoldDB" id="A0A7J9EWC9"/>
<accession>A0A7J9EWC9</accession>
<feature type="non-terminal residue" evidence="2">
    <location>
        <position position="100"/>
    </location>
</feature>
<protein>
    <recommendedName>
        <fullName evidence="1">RNase H type-1 domain-containing protein</fullName>
    </recommendedName>
</protein>
<dbReference type="InterPro" id="IPR002156">
    <property type="entry name" value="RNaseH_domain"/>
</dbReference>
<sequence length="100" mass="11062">MCSFAMRIGKDSIFKIEVRAILEGLNLAWAFDFRQLELECDNTLVVKTILASGAGTKGSFSIIPREHNRVANLMAESGSNNYDAAPILLQELLKIDLDSM</sequence>
<dbReference type="PANTHER" id="PTHR47723">
    <property type="entry name" value="OS05G0353850 PROTEIN"/>
    <property type="match status" value="1"/>
</dbReference>
<keyword evidence="3" id="KW-1185">Reference proteome</keyword>
<dbReference type="Proteomes" id="UP000593568">
    <property type="component" value="Unassembled WGS sequence"/>
</dbReference>
<dbReference type="PANTHER" id="PTHR47723:SF24">
    <property type="entry name" value="RNASE H TYPE-1 DOMAIN-CONTAINING PROTEIN"/>
    <property type="match status" value="1"/>
</dbReference>
<evidence type="ECO:0000313" key="2">
    <source>
        <dbReference type="EMBL" id="MBA0777014.1"/>
    </source>
</evidence>